<reference evidence="2 3" key="1">
    <citation type="submission" date="2020-02" db="EMBL/GenBank/DDBJ databases">
        <title>Balneolaceae bacterium YR4-1, complete genome.</title>
        <authorList>
            <person name="Li Y."/>
            <person name="Wu S."/>
        </authorList>
    </citation>
    <scope>NUCLEOTIDE SEQUENCE [LARGE SCALE GENOMIC DNA]</scope>
    <source>
        <strain evidence="2 3">YR4-1</strain>
    </source>
</reference>
<feature type="region of interest" description="Disordered" evidence="1">
    <location>
        <begin position="272"/>
        <end position="303"/>
    </location>
</feature>
<gene>
    <name evidence="2" type="ORF">G3570_05580</name>
</gene>
<dbReference type="Proteomes" id="UP000473278">
    <property type="component" value="Unassembled WGS sequence"/>
</dbReference>
<organism evidence="2 3">
    <name type="scientific">Halalkalibaculum roseum</name>
    <dbReference type="NCBI Taxonomy" id="2709311"/>
    <lineage>
        <taxon>Bacteria</taxon>
        <taxon>Pseudomonadati</taxon>
        <taxon>Balneolota</taxon>
        <taxon>Balneolia</taxon>
        <taxon>Balneolales</taxon>
        <taxon>Balneolaceae</taxon>
        <taxon>Halalkalibaculum</taxon>
    </lineage>
</organism>
<evidence type="ECO:0000256" key="1">
    <source>
        <dbReference type="SAM" id="MobiDB-lite"/>
    </source>
</evidence>
<keyword evidence="3" id="KW-1185">Reference proteome</keyword>
<name>A0A6M1SL91_9BACT</name>
<accession>A0A6M1SL91</accession>
<comment type="caution">
    <text evidence="2">The sequence shown here is derived from an EMBL/GenBank/DDBJ whole genome shotgun (WGS) entry which is preliminary data.</text>
</comment>
<evidence type="ECO:0000313" key="3">
    <source>
        <dbReference type="Proteomes" id="UP000473278"/>
    </source>
</evidence>
<dbReference type="EMBL" id="JAALLT010000002">
    <property type="protein sequence ID" value="NGP76091.1"/>
    <property type="molecule type" value="Genomic_DNA"/>
</dbReference>
<dbReference type="AlphaFoldDB" id="A0A6M1SL91"/>
<sequence>MKHSKHMLPKLLAIPLLLLGLTLLPSLLQAQATSLQEMMEQARNKGVEQTQLQELQKRAQSRGLTDQQLMEIIEPAIALADENLPSETVLQKALEGLSKGVPANRMMPVLRSMQQSVQNAGPVVESWIERPNVQQMMNRPDAGMNKQQFRNEMIKATSRGFMNDIPAEEMQKLLDEIGSGELSGNTDPSNVVASVGVFAELPSTLEQPEASRSLIVRSLKGGFKTAEIQRLPAAMKMAQQRSQLPAASVIEGVARQMRDGIPAKKILQNLFNGNVGGGPPGGTPPGLENKQNRGNSGNNGNNG</sequence>
<proteinExistence type="predicted"/>
<evidence type="ECO:0000313" key="2">
    <source>
        <dbReference type="EMBL" id="NGP76091.1"/>
    </source>
</evidence>
<feature type="compositionally biased region" description="Low complexity" evidence="1">
    <location>
        <begin position="292"/>
        <end position="303"/>
    </location>
</feature>
<dbReference type="RefSeq" id="WP_165140150.1">
    <property type="nucleotide sequence ID" value="NZ_JAALLT010000002.1"/>
</dbReference>
<protein>
    <submittedName>
        <fullName evidence="2">Uncharacterized protein</fullName>
    </submittedName>
</protein>